<evidence type="ECO:0000313" key="2">
    <source>
        <dbReference type="Proteomes" id="UP000319783"/>
    </source>
</evidence>
<dbReference type="AlphaFoldDB" id="A0A533QB97"/>
<comment type="caution">
    <text evidence="1">The sequence shown here is derived from an EMBL/GenBank/DDBJ whole genome shotgun (WGS) entry which is preliminary data.</text>
</comment>
<name>A0A533QB97_9BACT</name>
<protein>
    <submittedName>
        <fullName evidence="1">Uncharacterized protein</fullName>
    </submittedName>
</protein>
<proteinExistence type="predicted"/>
<gene>
    <name evidence="1" type="ORF">JETT_3866</name>
</gene>
<dbReference type="Proteomes" id="UP000319783">
    <property type="component" value="Unassembled WGS sequence"/>
</dbReference>
<dbReference type="EMBL" id="SULG01000176">
    <property type="protein sequence ID" value="TLD39871.1"/>
    <property type="molecule type" value="Genomic_DNA"/>
</dbReference>
<sequence length="38" mass="4324">MYKTLVYFSPFLNHSPISPFSKGGSRGIKRLLQIKPSQ</sequence>
<accession>A0A533QB97</accession>
<organism evidence="1 2">
    <name type="scientific">Candidatus Jettenia ecosi</name>
    <dbReference type="NCBI Taxonomy" id="2494326"/>
    <lineage>
        <taxon>Bacteria</taxon>
        <taxon>Pseudomonadati</taxon>
        <taxon>Planctomycetota</taxon>
        <taxon>Candidatus Brocadiia</taxon>
        <taxon>Candidatus Brocadiales</taxon>
        <taxon>Candidatus Brocadiaceae</taxon>
        <taxon>Candidatus Jettenia</taxon>
    </lineage>
</organism>
<reference evidence="1 2" key="1">
    <citation type="submission" date="2019-04" db="EMBL/GenBank/DDBJ databases">
        <title>Genome of a novel bacterium Candidatus Jettenia ecosi reconstructed from metagenome of an anammox bioreactor.</title>
        <authorList>
            <person name="Mardanov A.V."/>
            <person name="Beletsky A.V."/>
            <person name="Ravin N.V."/>
            <person name="Botchkova E.A."/>
            <person name="Litti Y.V."/>
            <person name="Nozhevnikova A.N."/>
        </authorList>
    </citation>
    <scope>NUCLEOTIDE SEQUENCE [LARGE SCALE GENOMIC DNA]</scope>
    <source>
        <strain evidence="1">J2</strain>
    </source>
</reference>
<evidence type="ECO:0000313" key="1">
    <source>
        <dbReference type="EMBL" id="TLD39871.1"/>
    </source>
</evidence>